<evidence type="ECO:0000313" key="5">
    <source>
        <dbReference type="Proteomes" id="UP001239215"/>
    </source>
</evidence>
<evidence type="ECO:0000259" key="3">
    <source>
        <dbReference type="PROSITE" id="PS50977"/>
    </source>
</evidence>
<evidence type="ECO:0000256" key="2">
    <source>
        <dbReference type="PROSITE-ProRule" id="PRU00335"/>
    </source>
</evidence>
<sequence length="194" mass="21187">MTATPLTAPQLRFFEAGLDLLAEEGYGALKLAPLCRRVGVTTGSFYHAFPNWPTYTDALLQHWYRERTGRAQVLADEEDDPTRRVELLVRAAVDLPHGAEAAIRVWAGVDPAVAQLQQQVDDQRLATVTEALAAAMPPGSEELAVNLGQAAFFLLVGYEQSHATGGREALEWALRLIQDRALGARHQPAPAPRP</sequence>
<dbReference type="SUPFAM" id="SSF46689">
    <property type="entry name" value="Homeodomain-like"/>
    <property type="match status" value="1"/>
</dbReference>
<evidence type="ECO:0000256" key="1">
    <source>
        <dbReference type="ARBA" id="ARBA00023125"/>
    </source>
</evidence>
<comment type="caution">
    <text evidence="4">The sequence shown here is derived from an EMBL/GenBank/DDBJ whole genome shotgun (WGS) entry which is preliminary data.</text>
</comment>
<gene>
    <name evidence="4" type="ORF">QE405_002874</name>
</gene>
<dbReference type="InterPro" id="IPR001647">
    <property type="entry name" value="HTH_TetR"/>
</dbReference>
<name>A0AAJ1U115_9ACTN</name>
<evidence type="ECO:0000313" key="4">
    <source>
        <dbReference type="EMBL" id="MDQ1105590.1"/>
    </source>
</evidence>
<proteinExistence type="predicted"/>
<dbReference type="GO" id="GO:0003677">
    <property type="term" value="F:DNA binding"/>
    <property type="evidence" value="ECO:0007669"/>
    <property type="project" value="UniProtKB-UniRule"/>
</dbReference>
<feature type="DNA-binding region" description="H-T-H motif" evidence="2">
    <location>
        <begin position="30"/>
        <end position="49"/>
    </location>
</feature>
<dbReference type="EMBL" id="JAUTAN010000001">
    <property type="protein sequence ID" value="MDQ1105590.1"/>
    <property type="molecule type" value="Genomic_DNA"/>
</dbReference>
<dbReference type="AlphaFoldDB" id="A0AAJ1U115"/>
<dbReference type="Gene3D" id="1.10.357.10">
    <property type="entry name" value="Tetracycline Repressor, domain 2"/>
    <property type="match status" value="1"/>
</dbReference>
<dbReference type="InterPro" id="IPR009057">
    <property type="entry name" value="Homeodomain-like_sf"/>
</dbReference>
<organism evidence="4 5">
    <name type="scientific">Nocardioides zeae</name>
    <dbReference type="NCBI Taxonomy" id="1457234"/>
    <lineage>
        <taxon>Bacteria</taxon>
        <taxon>Bacillati</taxon>
        <taxon>Actinomycetota</taxon>
        <taxon>Actinomycetes</taxon>
        <taxon>Propionibacteriales</taxon>
        <taxon>Nocardioidaceae</taxon>
        <taxon>Nocardioides</taxon>
    </lineage>
</organism>
<reference evidence="4" key="1">
    <citation type="submission" date="2023-07" db="EMBL/GenBank/DDBJ databases">
        <title>Functional and genomic diversity of the sorghum phyllosphere microbiome.</title>
        <authorList>
            <person name="Shade A."/>
        </authorList>
    </citation>
    <scope>NUCLEOTIDE SEQUENCE</scope>
    <source>
        <strain evidence="4">SORGH_AS_1067</strain>
    </source>
</reference>
<accession>A0AAJ1U115</accession>
<dbReference type="RefSeq" id="WP_307201967.1">
    <property type="nucleotide sequence ID" value="NZ_JAUTAN010000001.1"/>
</dbReference>
<keyword evidence="1 2" id="KW-0238">DNA-binding</keyword>
<feature type="domain" description="HTH tetR-type" evidence="3">
    <location>
        <begin position="7"/>
        <end position="67"/>
    </location>
</feature>
<dbReference type="PROSITE" id="PS50977">
    <property type="entry name" value="HTH_TETR_2"/>
    <property type="match status" value="1"/>
</dbReference>
<dbReference type="Pfam" id="PF00440">
    <property type="entry name" value="TetR_N"/>
    <property type="match status" value="1"/>
</dbReference>
<dbReference type="Proteomes" id="UP001239215">
    <property type="component" value="Unassembled WGS sequence"/>
</dbReference>
<protein>
    <submittedName>
        <fullName evidence="4">AcrR family transcriptional regulator</fullName>
    </submittedName>
</protein>